<dbReference type="AlphaFoldDB" id="A0A926Z883"/>
<protein>
    <submittedName>
        <fullName evidence="1">Uncharacterized protein</fullName>
    </submittedName>
</protein>
<accession>A0A926Z883</accession>
<gene>
    <name evidence="1" type="ORF">H6F44_20660</name>
</gene>
<proteinExistence type="predicted"/>
<evidence type="ECO:0000313" key="1">
    <source>
        <dbReference type="EMBL" id="MBD2152510.1"/>
    </source>
</evidence>
<reference evidence="1" key="1">
    <citation type="journal article" date="2015" name="ISME J.">
        <title>Draft Genome Sequence of Streptomyces incarnatus NRRL8089, which Produces the Nucleoside Antibiotic Sinefungin.</title>
        <authorList>
            <person name="Oshima K."/>
            <person name="Hattori M."/>
            <person name="Shimizu H."/>
            <person name="Fukuda K."/>
            <person name="Nemoto M."/>
            <person name="Inagaki K."/>
            <person name="Tamura T."/>
        </authorList>
    </citation>
    <scope>NUCLEOTIDE SEQUENCE</scope>
    <source>
        <strain evidence="1">FACHB-1277</strain>
    </source>
</reference>
<dbReference type="EMBL" id="JACJPY010000111">
    <property type="protein sequence ID" value="MBD2152510.1"/>
    <property type="molecule type" value="Genomic_DNA"/>
</dbReference>
<evidence type="ECO:0000313" key="2">
    <source>
        <dbReference type="Proteomes" id="UP000631421"/>
    </source>
</evidence>
<organism evidence="1 2">
    <name type="scientific">Pseudanabaena cinerea FACHB-1277</name>
    <dbReference type="NCBI Taxonomy" id="2949581"/>
    <lineage>
        <taxon>Bacteria</taxon>
        <taxon>Bacillati</taxon>
        <taxon>Cyanobacteriota</taxon>
        <taxon>Cyanophyceae</taxon>
        <taxon>Pseudanabaenales</taxon>
        <taxon>Pseudanabaenaceae</taxon>
        <taxon>Pseudanabaena</taxon>
        <taxon>Pseudanabaena cinerea</taxon>
    </lineage>
</organism>
<dbReference type="RefSeq" id="WP_190352978.1">
    <property type="nucleotide sequence ID" value="NZ_JACJPY010000111.1"/>
</dbReference>
<reference evidence="1" key="2">
    <citation type="submission" date="2020-08" db="EMBL/GenBank/DDBJ databases">
        <authorList>
            <person name="Chen M."/>
            <person name="Teng W."/>
            <person name="Zhao L."/>
            <person name="Hu C."/>
            <person name="Zhou Y."/>
            <person name="Han B."/>
            <person name="Song L."/>
            <person name="Shu W."/>
        </authorList>
    </citation>
    <scope>NUCLEOTIDE SEQUENCE</scope>
    <source>
        <strain evidence="1">FACHB-1277</strain>
    </source>
</reference>
<sequence length="62" mass="7441">MTTLDKAKKLADHYGFDLEYFADHPDYRERKKGIFLITDRRSKLIAAAYSTAWQCLKYFDRF</sequence>
<dbReference type="Proteomes" id="UP000631421">
    <property type="component" value="Unassembled WGS sequence"/>
</dbReference>
<keyword evidence="2" id="KW-1185">Reference proteome</keyword>
<comment type="caution">
    <text evidence="1">The sequence shown here is derived from an EMBL/GenBank/DDBJ whole genome shotgun (WGS) entry which is preliminary data.</text>
</comment>
<name>A0A926Z883_9CYAN</name>